<keyword evidence="1" id="KW-0808">Transferase</keyword>
<evidence type="ECO:0000259" key="5">
    <source>
        <dbReference type="PROSITE" id="PS50011"/>
    </source>
</evidence>
<sequence length="402" mass="45594">MPEEPLPLYRLEFKSFRDWNGDRPSQTLIFHNNGSLWWIKVTVDWSLPTQVLALGYLKRRSIFQEFLEAIDFGQLQLLDDTVTNITLSLTEQSQTSTGQSQNSIMLRDGHGHQDPANFFIAIAYQICYKIAEDPKRVMYPTYPTLERDRCLPIFEAGCLQTIDVIAPTVSKVMFEQHIFAYKTIDRPIYEPEDTEHMLNEIDVLTQFRGLPSIAQLVGLVVSENPYKTCPSTDMPIVITGFLLEYYSGGSLEQIFEDESQFESQFDTLLIQWALQIGIALRLLHKRGRTHLDIKPSNIVLDAGEHAVLIDVSGTGGYVWEWLSPEMQILIQNIETSPANTPFEARVATDCWAYGRLLSALAERSGTPWIGKKLQFIADGLTKAAPELRISLCDALSRLDEKA</sequence>
<dbReference type="Gene3D" id="1.10.510.10">
    <property type="entry name" value="Transferase(Phosphotransferase) domain 1"/>
    <property type="match status" value="1"/>
</dbReference>
<dbReference type="Gene3D" id="3.30.200.20">
    <property type="entry name" value="Phosphorylase Kinase, domain 1"/>
    <property type="match status" value="1"/>
</dbReference>
<dbReference type="SUPFAM" id="SSF56112">
    <property type="entry name" value="Protein kinase-like (PK-like)"/>
    <property type="match status" value="1"/>
</dbReference>
<dbReference type="EMBL" id="CM002798">
    <property type="protein sequence ID" value="KZN91309.1"/>
    <property type="molecule type" value="Genomic_DNA"/>
</dbReference>
<dbReference type="PANTHER" id="PTHR44329">
    <property type="entry name" value="SERINE/THREONINE-PROTEIN KINASE TNNI3K-RELATED"/>
    <property type="match status" value="1"/>
</dbReference>
<organism evidence="6">
    <name type="scientific">Penicillium chrysogenum</name>
    <name type="common">Penicillium notatum</name>
    <dbReference type="NCBI Taxonomy" id="5076"/>
    <lineage>
        <taxon>Eukaryota</taxon>
        <taxon>Fungi</taxon>
        <taxon>Dikarya</taxon>
        <taxon>Ascomycota</taxon>
        <taxon>Pezizomycotina</taxon>
        <taxon>Eurotiomycetes</taxon>
        <taxon>Eurotiomycetidae</taxon>
        <taxon>Eurotiales</taxon>
        <taxon>Aspergillaceae</taxon>
        <taxon>Penicillium</taxon>
        <taxon>Penicillium chrysogenum species complex</taxon>
    </lineage>
</organism>
<dbReference type="PANTHER" id="PTHR44329:SF288">
    <property type="entry name" value="MITOGEN-ACTIVATED PROTEIN KINASE KINASE KINASE 20"/>
    <property type="match status" value="1"/>
</dbReference>
<evidence type="ECO:0000256" key="2">
    <source>
        <dbReference type="ARBA" id="ARBA00022741"/>
    </source>
</evidence>
<dbReference type="InterPro" id="IPR000719">
    <property type="entry name" value="Prot_kinase_dom"/>
</dbReference>
<keyword evidence="4" id="KW-0067">ATP-binding</keyword>
<keyword evidence="3 6" id="KW-0418">Kinase</keyword>
<evidence type="ECO:0000256" key="4">
    <source>
        <dbReference type="ARBA" id="ARBA00022840"/>
    </source>
</evidence>
<evidence type="ECO:0000313" key="6">
    <source>
        <dbReference type="EMBL" id="KZN91309.1"/>
    </source>
</evidence>
<dbReference type="GO" id="GO:0004674">
    <property type="term" value="F:protein serine/threonine kinase activity"/>
    <property type="evidence" value="ECO:0007669"/>
    <property type="project" value="TreeGrafter"/>
</dbReference>
<dbReference type="InterPro" id="IPR051681">
    <property type="entry name" value="Ser/Thr_Kinases-Pseudokinases"/>
</dbReference>
<reference evidence="6" key="1">
    <citation type="journal article" date="2014" name="Genome Announc.">
        <title>Complete sequencing and chromosome-scale genome assembly of the industrial progenitor strain P2niaD18 from the penicillin producer Penicillium chrysogenum.</title>
        <authorList>
            <person name="Specht T."/>
            <person name="Dahlmann T.A."/>
            <person name="Zadra I."/>
            <person name="Kurnsteiner H."/>
            <person name="Kuck U."/>
        </authorList>
    </citation>
    <scope>NUCLEOTIDE SEQUENCE [LARGE SCALE GENOMIC DNA]</scope>
    <source>
        <strain evidence="6">P2niaD18</strain>
    </source>
</reference>
<evidence type="ECO:0000256" key="1">
    <source>
        <dbReference type="ARBA" id="ARBA00022679"/>
    </source>
</evidence>
<dbReference type="Proteomes" id="UP000076449">
    <property type="component" value="Chromosome I"/>
</dbReference>
<accession>A0A167W6C0</accession>
<evidence type="ECO:0000256" key="3">
    <source>
        <dbReference type="ARBA" id="ARBA00022777"/>
    </source>
</evidence>
<dbReference type="PhylomeDB" id="A0A167W6C0"/>
<gene>
    <name evidence="6" type="ORF">EN45_014410</name>
</gene>
<protein>
    <submittedName>
        <fullName evidence="6">Putative cAMP-dependent protein kinase catalytic subunit</fullName>
    </submittedName>
</protein>
<dbReference type="Pfam" id="PF00069">
    <property type="entry name" value="Pkinase"/>
    <property type="match status" value="1"/>
</dbReference>
<name>A0A167W6C0_PENCH</name>
<dbReference type="InterPro" id="IPR011009">
    <property type="entry name" value="Kinase-like_dom_sf"/>
</dbReference>
<feature type="domain" description="Protein kinase" evidence="5">
    <location>
        <begin position="139"/>
        <end position="402"/>
    </location>
</feature>
<dbReference type="SMART" id="SM00220">
    <property type="entry name" value="S_TKc"/>
    <property type="match status" value="1"/>
</dbReference>
<keyword evidence="2" id="KW-0547">Nucleotide-binding</keyword>
<dbReference type="PROSITE" id="PS50011">
    <property type="entry name" value="PROTEIN_KINASE_DOM"/>
    <property type="match status" value="1"/>
</dbReference>
<dbReference type="AlphaFoldDB" id="A0A167W6C0"/>
<proteinExistence type="predicted"/>
<dbReference type="GO" id="GO:0005524">
    <property type="term" value="F:ATP binding"/>
    <property type="evidence" value="ECO:0007669"/>
    <property type="project" value="UniProtKB-KW"/>
</dbReference>